<dbReference type="Proteomes" id="UP000239757">
    <property type="component" value="Unassembled WGS sequence"/>
</dbReference>
<sequence length="209" mass="23616">MDGGRSSPTTSITDLLEVGESSKVSSKCNMADLIHVEQAVEGIVESLDMVEQEVGIQPENTTLAKTRLSLFELRILVQMEWMTPRSEFLAHGADNLNFQRLLKEYVRDFDPGVVVLVETRISGVKADKVIKNIGDFNAMVSEDNKQGGLRKTKSSCPLFQQFCDVSRLKDLGFKGPKYTWNRGQFVNDNWRNYTMVEDSVKKCKEEAKK</sequence>
<accession>A0A2P5XIM0</accession>
<name>A0A2P5XIM0_GOSBA</name>
<reference evidence="1 2" key="1">
    <citation type="submission" date="2015-01" db="EMBL/GenBank/DDBJ databases">
        <title>Genome of allotetraploid Gossypium barbadense reveals genomic plasticity and fiber elongation in cotton evolution.</title>
        <authorList>
            <person name="Chen X."/>
            <person name="Liu X."/>
            <person name="Zhao B."/>
            <person name="Zheng H."/>
            <person name="Hu Y."/>
            <person name="Lu G."/>
            <person name="Yang C."/>
            <person name="Chen J."/>
            <person name="Shan C."/>
            <person name="Zhang L."/>
            <person name="Zhou Y."/>
            <person name="Wang L."/>
            <person name="Guo W."/>
            <person name="Bai Y."/>
            <person name="Ruan J."/>
            <person name="Shangguan X."/>
            <person name="Mao Y."/>
            <person name="Jiang J."/>
            <person name="Zhu Y."/>
            <person name="Lei J."/>
            <person name="Kang H."/>
            <person name="Chen S."/>
            <person name="He X."/>
            <person name="Wang R."/>
            <person name="Wang Y."/>
            <person name="Chen J."/>
            <person name="Wang L."/>
            <person name="Yu S."/>
            <person name="Wang B."/>
            <person name="Wei J."/>
            <person name="Song S."/>
            <person name="Lu X."/>
            <person name="Gao Z."/>
            <person name="Gu W."/>
            <person name="Deng X."/>
            <person name="Ma D."/>
            <person name="Wang S."/>
            <person name="Liang W."/>
            <person name="Fang L."/>
            <person name="Cai C."/>
            <person name="Zhu X."/>
            <person name="Zhou B."/>
            <person name="Zhang Y."/>
            <person name="Chen Z."/>
            <person name="Xu S."/>
            <person name="Zhu R."/>
            <person name="Wang S."/>
            <person name="Zhang T."/>
            <person name="Zhao G."/>
        </authorList>
    </citation>
    <scope>NUCLEOTIDE SEQUENCE [LARGE SCALE GENOMIC DNA]</scope>
    <source>
        <strain evidence="2">cv. Xinhai21</strain>
        <tissue evidence="1">Leaf</tissue>
    </source>
</reference>
<organism evidence="1 2">
    <name type="scientific">Gossypium barbadense</name>
    <name type="common">Sea Island cotton</name>
    <name type="synonym">Hibiscus barbadensis</name>
    <dbReference type="NCBI Taxonomy" id="3634"/>
    <lineage>
        <taxon>Eukaryota</taxon>
        <taxon>Viridiplantae</taxon>
        <taxon>Streptophyta</taxon>
        <taxon>Embryophyta</taxon>
        <taxon>Tracheophyta</taxon>
        <taxon>Spermatophyta</taxon>
        <taxon>Magnoliopsida</taxon>
        <taxon>eudicotyledons</taxon>
        <taxon>Gunneridae</taxon>
        <taxon>Pentapetalae</taxon>
        <taxon>rosids</taxon>
        <taxon>malvids</taxon>
        <taxon>Malvales</taxon>
        <taxon>Malvaceae</taxon>
        <taxon>Malvoideae</taxon>
        <taxon>Gossypium</taxon>
    </lineage>
</organism>
<dbReference type="AlphaFoldDB" id="A0A2P5XIM0"/>
<proteinExistence type="predicted"/>
<gene>
    <name evidence="1" type="ORF">GOBAR_AA17470</name>
</gene>
<protein>
    <submittedName>
        <fullName evidence="1">Uncharacterized protein</fullName>
    </submittedName>
</protein>
<dbReference type="OrthoDB" id="1002677at2759"/>
<evidence type="ECO:0000313" key="2">
    <source>
        <dbReference type="Proteomes" id="UP000239757"/>
    </source>
</evidence>
<evidence type="ECO:0000313" key="1">
    <source>
        <dbReference type="EMBL" id="PPS03183.1"/>
    </source>
</evidence>
<dbReference type="EMBL" id="KZ664793">
    <property type="protein sequence ID" value="PPS03183.1"/>
    <property type="molecule type" value="Genomic_DNA"/>
</dbReference>